<dbReference type="Gene3D" id="1.10.443.10">
    <property type="entry name" value="Intergrase catalytic core"/>
    <property type="match status" value="1"/>
</dbReference>
<evidence type="ECO:0000256" key="3">
    <source>
        <dbReference type="ARBA" id="ARBA00023125"/>
    </source>
</evidence>
<dbReference type="PROSITE" id="PS51898">
    <property type="entry name" value="TYR_RECOMBINASE"/>
    <property type="match status" value="1"/>
</dbReference>
<dbReference type="STRING" id="32040.SAMN04489710_10374"/>
<dbReference type="PANTHER" id="PTHR30349:SF41">
    <property type="entry name" value="INTEGRASE_RECOMBINASE PROTEIN MJ0367-RELATED"/>
    <property type="match status" value="1"/>
</dbReference>
<proteinExistence type="inferred from homology"/>
<gene>
    <name evidence="8" type="ORF">SAMN04489710_10374</name>
</gene>
<feature type="domain" description="Core-binding (CB)" evidence="7">
    <location>
        <begin position="158"/>
        <end position="241"/>
    </location>
</feature>
<dbReference type="Gene3D" id="1.10.150.130">
    <property type="match status" value="1"/>
</dbReference>
<sequence length="468" mass="54755">MTYGRLLEKRKNGIYYFRQVYEANGKQVSKRFSLRTTDIKVARFLALQFKARIEMIDYKNIKKFNIEYDERGNIKSVTANEGEDSRNLVEFMTMQELHKAEAHKRDLEKLRMQQELLDKDVAARRQQEYLNSPEGQEKAALYERLQNKLKPKGEAQIDQLTPLKESYINELTTTENTKYKYSSFISKFIEYCTRHAVYELGSVDRKLIYSYLLYLRKEEGKSDNTIKNIFGTLSTFFNHLIQVGETTASNPFVGHKLNVEESEREPFTNDDLQKIFSCEELQKNQKLLFICLLLLTSGARPNEICQLWTDDIVVGEAITTIRITENEGRNQSLKTKSSDRVIYLNSLLERFGFLEYLNLRGLGMLFDLKKPAKKTYSTFISEDFTKILRSLRIEKKTMYCFRHTAINRMKQHKVIQAINEDLVGHEGKGTNATIYSQQYAPEILKEETEKILQYKDVPFFKDADEALD</sequence>
<dbReference type="PANTHER" id="PTHR30349">
    <property type="entry name" value="PHAGE INTEGRASE-RELATED"/>
    <property type="match status" value="1"/>
</dbReference>
<dbReference type="Pfam" id="PF13102">
    <property type="entry name" value="Phage_int_SAM_5"/>
    <property type="match status" value="1"/>
</dbReference>
<dbReference type="RefSeq" id="WP_092950197.1">
    <property type="nucleotide sequence ID" value="NZ_FOMQ01000003.1"/>
</dbReference>
<dbReference type="GO" id="GO:0015074">
    <property type="term" value="P:DNA integration"/>
    <property type="evidence" value="ECO:0007669"/>
    <property type="project" value="UniProtKB-KW"/>
</dbReference>
<dbReference type="InterPro" id="IPR010998">
    <property type="entry name" value="Integrase_recombinase_N"/>
</dbReference>
<evidence type="ECO:0000259" key="6">
    <source>
        <dbReference type="PROSITE" id="PS51898"/>
    </source>
</evidence>
<evidence type="ECO:0000313" key="8">
    <source>
        <dbReference type="EMBL" id="SFD52711.1"/>
    </source>
</evidence>
<dbReference type="InterPro" id="IPR050090">
    <property type="entry name" value="Tyrosine_recombinase_XerCD"/>
</dbReference>
<protein>
    <submittedName>
        <fullName evidence="8">Integrase</fullName>
    </submittedName>
</protein>
<dbReference type="GO" id="GO:0003677">
    <property type="term" value="F:DNA binding"/>
    <property type="evidence" value="ECO:0007669"/>
    <property type="project" value="UniProtKB-UniRule"/>
</dbReference>
<dbReference type="InterPro" id="IPR002104">
    <property type="entry name" value="Integrase_catalytic"/>
</dbReference>
<keyword evidence="2" id="KW-0229">DNA integration</keyword>
<evidence type="ECO:0000256" key="1">
    <source>
        <dbReference type="ARBA" id="ARBA00008857"/>
    </source>
</evidence>
<dbReference type="AlphaFoldDB" id="A0A1I1T277"/>
<evidence type="ECO:0000256" key="5">
    <source>
        <dbReference type="PROSITE-ProRule" id="PRU01248"/>
    </source>
</evidence>
<keyword evidence="4" id="KW-0233">DNA recombination</keyword>
<accession>A0A1I1T277</accession>
<dbReference type="InterPro" id="IPR011010">
    <property type="entry name" value="DNA_brk_join_enz"/>
</dbReference>
<dbReference type="PROSITE" id="PS51900">
    <property type="entry name" value="CB"/>
    <property type="match status" value="1"/>
</dbReference>
<keyword evidence="9" id="KW-1185">Reference proteome</keyword>
<comment type="similarity">
    <text evidence="1">Belongs to the 'phage' integrase family.</text>
</comment>
<feature type="domain" description="Tyr recombinase" evidence="6">
    <location>
        <begin position="262"/>
        <end position="449"/>
    </location>
</feature>
<dbReference type="InterPro" id="IPR044068">
    <property type="entry name" value="CB"/>
</dbReference>
<dbReference type="InterPro" id="IPR013762">
    <property type="entry name" value="Integrase-like_cat_sf"/>
</dbReference>
<dbReference type="Pfam" id="PF00589">
    <property type="entry name" value="Phage_integrase"/>
    <property type="match status" value="1"/>
</dbReference>
<dbReference type="SUPFAM" id="SSF56349">
    <property type="entry name" value="DNA breaking-rejoining enzymes"/>
    <property type="match status" value="1"/>
</dbReference>
<evidence type="ECO:0000259" key="7">
    <source>
        <dbReference type="PROSITE" id="PS51900"/>
    </source>
</evidence>
<evidence type="ECO:0000256" key="2">
    <source>
        <dbReference type="ARBA" id="ARBA00022908"/>
    </source>
</evidence>
<evidence type="ECO:0000256" key="4">
    <source>
        <dbReference type="ARBA" id="ARBA00023172"/>
    </source>
</evidence>
<dbReference type="OrthoDB" id="9784724at2"/>
<dbReference type="Proteomes" id="UP000199517">
    <property type="component" value="Unassembled WGS sequence"/>
</dbReference>
<organism evidence="8 9">
    <name type="scientific">Paracidovorax konjaci</name>
    <dbReference type="NCBI Taxonomy" id="32040"/>
    <lineage>
        <taxon>Bacteria</taxon>
        <taxon>Pseudomonadati</taxon>
        <taxon>Pseudomonadota</taxon>
        <taxon>Betaproteobacteria</taxon>
        <taxon>Burkholderiales</taxon>
        <taxon>Comamonadaceae</taxon>
        <taxon>Paracidovorax</taxon>
    </lineage>
</organism>
<keyword evidence="3 5" id="KW-0238">DNA-binding</keyword>
<reference evidence="9" key="1">
    <citation type="submission" date="2016-10" db="EMBL/GenBank/DDBJ databases">
        <authorList>
            <person name="Varghese N."/>
            <person name="Submissions S."/>
        </authorList>
    </citation>
    <scope>NUCLEOTIDE SEQUENCE [LARGE SCALE GENOMIC DNA]</scope>
    <source>
        <strain evidence="9">DSM 7481</strain>
    </source>
</reference>
<evidence type="ECO:0000313" key="9">
    <source>
        <dbReference type="Proteomes" id="UP000199517"/>
    </source>
</evidence>
<dbReference type="GO" id="GO:0006310">
    <property type="term" value="P:DNA recombination"/>
    <property type="evidence" value="ECO:0007669"/>
    <property type="project" value="UniProtKB-KW"/>
</dbReference>
<name>A0A1I1T277_9BURK</name>
<dbReference type="InterPro" id="IPR025269">
    <property type="entry name" value="SAM-like_dom"/>
</dbReference>
<dbReference type="EMBL" id="FOMQ01000003">
    <property type="protein sequence ID" value="SFD52711.1"/>
    <property type="molecule type" value="Genomic_DNA"/>
</dbReference>